<evidence type="ECO:0000313" key="2">
    <source>
        <dbReference type="Proteomes" id="UP000002720"/>
    </source>
</evidence>
<proteinExistence type="predicted"/>
<organism evidence="1 2">
    <name type="scientific">Mycobacterium phage Boomer</name>
    <dbReference type="NCBI Taxonomy" id="2902893"/>
    <lineage>
        <taxon>Viruses</taxon>
        <taxon>Duplodnaviria</taxon>
        <taxon>Heunggongvirae</taxon>
        <taxon>Uroviricota</taxon>
        <taxon>Caudoviricetes</taxon>
        <taxon>Gracegardnervirinae</taxon>
        <taxon>Cheoctovirus</taxon>
        <taxon>Cheoctovirus boomer</taxon>
        <taxon>Mycobacterium virus Boomer</taxon>
    </lineage>
</organism>
<evidence type="ECO:0008006" key="3">
    <source>
        <dbReference type="Google" id="ProtNLM"/>
    </source>
</evidence>
<accession>B5A6N1</accession>
<protein>
    <recommendedName>
        <fullName evidence="3">Minor tail protein</fullName>
    </recommendedName>
</protein>
<dbReference type="KEGG" id="vg:6469809"/>
<dbReference type="Proteomes" id="UP000002720">
    <property type="component" value="Segment"/>
</dbReference>
<evidence type="ECO:0000313" key="1">
    <source>
        <dbReference type="EMBL" id="ACF34086.1"/>
    </source>
</evidence>
<dbReference type="GeneID" id="6469809"/>
<dbReference type="EMBL" id="EU816590">
    <property type="protein sequence ID" value="ACF34086.1"/>
    <property type="molecule type" value="Genomic_DNA"/>
</dbReference>
<reference evidence="1 2" key="1">
    <citation type="submission" date="2008-06" db="EMBL/GenBank/DDBJ databases">
        <authorList>
            <person name="Patel M.C."/>
            <person name="Houtz J.M."/>
            <person name="Pedulla M.L."/>
            <person name="Paladin E.C."/>
            <person name="Jacobs-Sera D."/>
            <person name="Hendrix R.W."/>
            <person name="Hatfull G.F."/>
        </authorList>
    </citation>
    <scope>NUCLEOTIDE SEQUENCE [LARGE SCALE GENOMIC DNA]</scope>
</reference>
<name>B5A6N1_9CAUD</name>
<sequence>MMAIRVWCREVYGRNPRGGMMAYTKQTWENVPSTNTPLSADRLNHIEDGIEDAHEGLDDKADAVHTHVLSDVTDVVATADEVNVLAGITATTTELNTLDGVTSNVQTQLDGKASTSHAHSAGDITSGTLNIARIPVGNSGSTVCAGNDSRLSDQRTPSDGSVSTAKIQDGAITNAKVATSAAIAASKLSSNVQASLSKADESVQKSGSATGLWMGTTLPGTGTAGVLYVVVP</sequence>
<dbReference type="Pfam" id="PF12789">
    <property type="entry name" value="PTR"/>
    <property type="match status" value="2"/>
</dbReference>
<gene>
    <name evidence="1" type="ORF">BOOMER_24</name>
</gene>
<keyword evidence="2" id="KW-1185">Reference proteome</keyword>
<dbReference type="RefSeq" id="YP_002014240.1">
    <property type="nucleotide sequence ID" value="NC_011054.1"/>
</dbReference>